<evidence type="ECO:0000313" key="2">
    <source>
        <dbReference type="Proteomes" id="UP000298061"/>
    </source>
</evidence>
<accession>A0A4Y9ZGE7</accession>
<protein>
    <submittedName>
        <fullName evidence="1">Uncharacterized protein</fullName>
    </submittedName>
</protein>
<organism evidence="1 2">
    <name type="scientific">Hericium alpestre</name>
    <dbReference type="NCBI Taxonomy" id="135208"/>
    <lineage>
        <taxon>Eukaryota</taxon>
        <taxon>Fungi</taxon>
        <taxon>Dikarya</taxon>
        <taxon>Basidiomycota</taxon>
        <taxon>Agaricomycotina</taxon>
        <taxon>Agaricomycetes</taxon>
        <taxon>Russulales</taxon>
        <taxon>Hericiaceae</taxon>
        <taxon>Hericium</taxon>
    </lineage>
</organism>
<keyword evidence="2" id="KW-1185">Reference proteome</keyword>
<dbReference type="Proteomes" id="UP000298061">
    <property type="component" value="Unassembled WGS sequence"/>
</dbReference>
<comment type="caution">
    <text evidence="1">The sequence shown here is derived from an EMBL/GenBank/DDBJ whole genome shotgun (WGS) entry which is preliminary data.</text>
</comment>
<proteinExistence type="predicted"/>
<sequence length="187" mass="20747">MAESPALTPSSDVHTEGKRRTWTMADQFESYHAAKAAAKARGEKFEEPGQKRFQMPIHLFMADPREGTAIARFLGCDSLELGGANPSTRFVQKRQDGAGEKLVESDNFEDREAGTGLVITKAEHLETLEKDLHKEFPGFYVTPGFINYPSEERDGLKWGRILVWNDVNEIEGTEGRSASGGKVHVHG</sequence>
<name>A0A4Y9ZGE7_9AGAM</name>
<gene>
    <name evidence="1" type="ORF">EWM64_g10905</name>
</gene>
<reference evidence="1 2" key="1">
    <citation type="submission" date="2019-02" db="EMBL/GenBank/DDBJ databases">
        <title>Genome sequencing of the rare red list fungi Hericium alpestre (H. flagellum).</title>
        <authorList>
            <person name="Buettner E."/>
            <person name="Kellner H."/>
        </authorList>
    </citation>
    <scope>NUCLEOTIDE SEQUENCE [LARGE SCALE GENOMIC DNA]</scope>
    <source>
        <strain evidence="1 2">DSM 108284</strain>
    </source>
</reference>
<evidence type="ECO:0000313" key="1">
    <source>
        <dbReference type="EMBL" id="TFY73107.1"/>
    </source>
</evidence>
<dbReference type="AlphaFoldDB" id="A0A4Y9ZGE7"/>
<dbReference type="EMBL" id="SFCI01003296">
    <property type="protein sequence ID" value="TFY73107.1"/>
    <property type="molecule type" value="Genomic_DNA"/>
</dbReference>